<proteinExistence type="predicted"/>
<feature type="compositionally biased region" description="Polar residues" evidence="1">
    <location>
        <begin position="1"/>
        <end position="18"/>
    </location>
</feature>
<dbReference type="EMBL" id="JAKOGG010000009">
    <property type="protein sequence ID" value="MCS4557373.1"/>
    <property type="molecule type" value="Genomic_DNA"/>
</dbReference>
<evidence type="ECO:0000313" key="2">
    <source>
        <dbReference type="EMBL" id="MCS4557373.1"/>
    </source>
</evidence>
<protein>
    <submittedName>
        <fullName evidence="2">Uncharacterized protein</fullName>
    </submittedName>
</protein>
<comment type="caution">
    <text evidence="2">The sequence shown here is derived from an EMBL/GenBank/DDBJ whole genome shotgun (WGS) entry which is preliminary data.</text>
</comment>
<evidence type="ECO:0000313" key="3">
    <source>
        <dbReference type="Proteomes" id="UP001201549"/>
    </source>
</evidence>
<dbReference type="Proteomes" id="UP001201549">
    <property type="component" value="Unassembled WGS sequence"/>
</dbReference>
<organism evidence="2 3">
    <name type="scientific">Shewanella electrica</name>
    <dbReference type="NCBI Taxonomy" id="515560"/>
    <lineage>
        <taxon>Bacteria</taxon>
        <taxon>Pseudomonadati</taxon>
        <taxon>Pseudomonadota</taxon>
        <taxon>Gammaproteobacteria</taxon>
        <taxon>Alteromonadales</taxon>
        <taxon>Shewanellaceae</taxon>
        <taxon>Shewanella</taxon>
    </lineage>
</organism>
<accession>A0ABT2FM13</accession>
<sequence>MQVISNYPQVPIATSNPATDVARAENLQRPPVIPPQQPTQNHEERALNSQNERANVLAQQQARLADTVHERQQSNQQQQEQGAQDQRQQQQKAPQLQRFALTKPALDRRDIRNRVSQEPSSIHQPQSSNHDKTLQAAQQPEHFYREFAQRIGDFYQAQTQPLADAEVNASA</sequence>
<gene>
    <name evidence="2" type="ORF">L9G74_13050</name>
</gene>
<keyword evidence="3" id="KW-1185">Reference proteome</keyword>
<dbReference type="RefSeq" id="WP_238896853.1">
    <property type="nucleotide sequence ID" value="NZ_JAKOGG010000009.1"/>
</dbReference>
<reference evidence="3" key="2">
    <citation type="submission" date="2023-07" db="EMBL/GenBank/DDBJ databases">
        <title>Shewanella mangrovi sp. nov., an acetaldehyde- degrading bacterium isolated from mangrove sediment.</title>
        <authorList>
            <person name="Liu Y."/>
        </authorList>
    </citation>
    <scope>NUCLEOTIDE SEQUENCE [LARGE SCALE GENOMIC DNA]</scope>
    <source>
        <strain evidence="3">C32</strain>
    </source>
</reference>
<reference evidence="2 3" key="1">
    <citation type="submission" date="2022-02" db="EMBL/GenBank/DDBJ databases">
        <authorList>
            <person name="Zhuang L."/>
        </authorList>
    </citation>
    <scope>NUCLEOTIDE SEQUENCE [LARGE SCALE GENOMIC DNA]</scope>
    <source>
        <strain evidence="2 3">C32</strain>
    </source>
</reference>
<evidence type="ECO:0000256" key="1">
    <source>
        <dbReference type="SAM" id="MobiDB-lite"/>
    </source>
</evidence>
<name>A0ABT2FM13_9GAMM</name>
<feature type="compositionally biased region" description="Low complexity" evidence="1">
    <location>
        <begin position="73"/>
        <end position="97"/>
    </location>
</feature>
<feature type="compositionally biased region" description="Basic and acidic residues" evidence="1">
    <location>
        <begin position="105"/>
        <end position="115"/>
    </location>
</feature>
<feature type="compositionally biased region" description="Polar residues" evidence="1">
    <location>
        <begin position="116"/>
        <end position="128"/>
    </location>
</feature>
<feature type="region of interest" description="Disordered" evidence="1">
    <location>
        <begin position="1"/>
        <end position="143"/>
    </location>
</feature>
<feature type="compositionally biased region" description="Polar residues" evidence="1">
    <location>
        <begin position="47"/>
        <end position="62"/>
    </location>
</feature>